<dbReference type="PANTHER" id="PTHR41523:SF8">
    <property type="entry name" value="ETHYLENE RESPONSE SENSOR PROTEIN"/>
    <property type="match status" value="1"/>
</dbReference>
<dbReference type="CDD" id="cd00130">
    <property type="entry name" value="PAS"/>
    <property type="match status" value="1"/>
</dbReference>
<dbReference type="InterPro" id="IPR035965">
    <property type="entry name" value="PAS-like_dom_sf"/>
</dbReference>
<dbReference type="InterPro" id="IPR005467">
    <property type="entry name" value="His_kinase_dom"/>
</dbReference>
<dbReference type="Pfam" id="PF12282">
    <property type="entry name" value="GAF_PdtaS"/>
    <property type="match status" value="1"/>
</dbReference>
<dbReference type="Pfam" id="PF08448">
    <property type="entry name" value="PAS_4"/>
    <property type="match status" value="1"/>
</dbReference>
<keyword evidence="10" id="KW-1185">Reference proteome</keyword>
<dbReference type="SMART" id="SM00387">
    <property type="entry name" value="HATPase_c"/>
    <property type="match status" value="1"/>
</dbReference>
<protein>
    <recommendedName>
        <fullName evidence="2">histidine kinase</fullName>
        <ecNumber evidence="2">2.7.13.3</ecNumber>
    </recommendedName>
</protein>
<dbReference type="SUPFAM" id="SSF55874">
    <property type="entry name" value="ATPase domain of HSP90 chaperone/DNA topoisomerase II/histidine kinase"/>
    <property type="match status" value="1"/>
</dbReference>
<feature type="domain" description="Histidine kinase" evidence="8">
    <location>
        <begin position="312"/>
        <end position="516"/>
    </location>
</feature>
<keyword evidence="5" id="KW-0547">Nucleotide-binding</keyword>
<evidence type="ECO:0000256" key="3">
    <source>
        <dbReference type="ARBA" id="ARBA00022553"/>
    </source>
</evidence>
<evidence type="ECO:0000313" key="9">
    <source>
        <dbReference type="EMBL" id="AXI79396.1"/>
    </source>
</evidence>
<keyword evidence="3" id="KW-0597">Phosphoprotein</keyword>
<dbReference type="InterPro" id="IPR022066">
    <property type="entry name" value="PdtaS_GAF"/>
</dbReference>
<dbReference type="SUPFAM" id="SSF55785">
    <property type="entry name" value="PYP-like sensor domain (PAS domain)"/>
    <property type="match status" value="1"/>
</dbReference>
<dbReference type="AlphaFoldDB" id="A0A345T091"/>
<dbReference type="GO" id="GO:0005524">
    <property type="term" value="F:ATP binding"/>
    <property type="evidence" value="ECO:0007669"/>
    <property type="project" value="UniProtKB-KW"/>
</dbReference>
<gene>
    <name evidence="9" type="ORF">C7M71_020265</name>
</gene>
<dbReference type="Proteomes" id="UP000249340">
    <property type="component" value="Chromosome"/>
</dbReference>
<evidence type="ECO:0000256" key="5">
    <source>
        <dbReference type="ARBA" id="ARBA00022741"/>
    </source>
</evidence>
<evidence type="ECO:0000256" key="6">
    <source>
        <dbReference type="ARBA" id="ARBA00022777"/>
    </source>
</evidence>
<dbReference type="KEGG" id="stri:C7M71_020265"/>
<keyword evidence="6" id="KW-0418">Kinase</keyword>
<organism evidence="9 10">
    <name type="scientific">Peterkaempfera bronchialis</name>
    <dbReference type="NCBI Taxonomy" id="2126346"/>
    <lineage>
        <taxon>Bacteria</taxon>
        <taxon>Bacillati</taxon>
        <taxon>Actinomycetota</taxon>
        <taxon>Actinomycetes</taxon>
        <taxon>Kitasatosporales</taxon>
        <taxon>Streptomycetaceae</taxon>
        <taxon>Peterkaempfera</taxon>
    </lineage>
</organism>
<dbReference type="GO" id="GO:0004673">
    <property type="term" value="F:protein histidine kinase activity"/>
    <property type="evidence" value="ECO:0007669"/>
    <property type="project" value="UniProtKB-EC"/>
</dbReference>
<dbReference type="InterPro" id="IPR013656">
    <property type="entry name" value="PAS_4"/>
</dbReference>
<dbReference type="Gene3D" id="3.30.450.20">
    <property type="entry name" value="PAS domain"/>
    <property type="match status" value="1"/>
</dbReference>
<dbReference type="EC" id="2.7.13.3" evidence="2"/>
<dbReference type="EMBL" id="CP031264">
    <property type="protein sequence ID" value="AXI79396.1"/>
    <property type="molecule type" value="Genomic_DNA"/>
</dbReference>
<comment type="catalytic activity">
    <reaction evidence="1">
        <text>ATP + protein L-histidine = ADP + protein N-phospho-L-histidine.</text>
        <dbReference type="EC" id="2.7.13.3"/>
    </reaction>
</comment>
<dbReference type="InterPro" id="IPR003594">
    <property type="entry name" value="HATPase_dom"/>
</dbReference>
<name>A0A345T091_9ACTN</name>
<proteinExistence type="predicted"/>
<evidence type="ECO:0000313" key="10">
    <source>
        <dbReference type="Proteomes" id="UP000249340"/>
    </source>
</evidence>
<evidence type="ECO:0000259" key="8">
    <source>
        <dbReference type="PROSITE" id="PS50109"/>
    </source>
</evidence>
<accession>A0A345T091</accession>
<evidence type="ECO:0000256" key="2">
    <source>
        <dbReference type="ARBA" id="ARBA00012438"/>
    </source>
</evidence>
<dbReference type="InterPro" id="IPR038424">
    <property type="entry name" value="H_kinase_PdtaS_GAF_sf"/>
</dbReference>
<dbReference type="InterPro" id="IPR000014">
    <property type="entry name" value="PAS"/>
</dbReference>
<sequence length="516" mass="56064">MGHGSDGPPPHLGGYARHVPSLNELVRQHTTLTDADVEWLHLLVSEWQLLSDLSFADLVLWIPTHDGTRYVSVAQMRPNTGPTSHQDDMVGHLIPRGRRPLLDAAYDEGRIVREGDPEWREEVPVRVESIPVRREGRVLGVIARNTNLLTVRTPSRLELTYLQSASDLAQMIAAGSFPFPGEQVDMDAAPRAGDGLIRLDADGIVTYASPNALSAYHRLGLTADLVGCHLGRTTAELVPPSRGPVDEALVKLASGWAPRQTEVEANGGVVQLRAIPLKPKGVHVGSLVLLRDVTELRRRERELMTKDATIREIHHRVKNNLQTVAALLRLQSRRMDSAPARMALDEAVRRVGSIAIVHETLSQTLDEQVAFDEIADRVLSMVMELSQDGRVATRRSGSFGILSAEVATPLAMVLTELLQNALEHAFGTRASGTVEVSALRGRAPASPGRGAKAEEYLLIAVQDDGRGMPEGFDPQHGGNLGLQIVRTLATGELGGTFDMVAVPDGGTRVVLEFPVR</sequence>
<evidence type="ECO:0000256" key="4">
    <source>
        <dbReference type="ARBA" id="ARBA00022679"/>
    </source>
</evidence>
<dbReference type="Gene3D" id="3.30.565.10">
    <property type="entry name" value="Histidine kinase-like ATPase, C-terminal domain"/>
    <property type="match status" value="1"/>
</dbReference>
<dbReference type="OrthoDB" id="9767435at2"/>
<evidence type="ECO:0000256" key="7">
    <source>
        <dbReference type="ARBA" id="ARBA00022840"/>
    </source>
</evidence>
<evidence type="ECO:0000256" key="1">
    <source>
        <dbReference type="ARBA" id="ARBA00000085"/>
    </source>
</evidence>
<keyword evidence="4" id="KW-0808">Transferase</keyword>
<dbReference type="InterPro" id="IPR011495">
    <property type="entry name" value="Sig_transdc_His_kin_sub2_dim/P"/>
</dbReference>
<dbReference type="PANTHER" id="PTHR41523">
    <property type="entry name" value="TWO-COMPONENT SYSTEM SENSOR PROTEIN"/>
    <property type="match status" value="1"/>
</dbReference>
<dbReference type="Pfam" id="PF02518">
    <property type="entry name" value="HATPase_c"/>
    <property type="match status" value="1"/>
</dbReference>
<dbReference type="InterPro" id="IPR036890">
    <property type="entry name" value="HATPase_C_sf"/>
</dbReference>
<dbReference type="PROSITE" id="PS50109">
    <property type="entry name" value="HIS_KIN"/>
    <property type="match status" value="1"/>
</dbReference>
<dbReference type="Gene3D" id="3.30.450.280">
    <property type="entry name" value="GAF domain"/>
    <property type="match status" value="1"/>
</dbReference>
<reference evidence="10" key="1">
    <citation type="submission" date="2018-07" db="EMBL/GenBank/DDBJ databases">
        <title>Streptacidiphilus bronchialis DSM 106435 chromosome.</title>
        <authorList>
            <person name="Batra D."/>
            <person name="Gulvik C.A."/>
        </authorList>
    </citation>
    <scope>NUCLEOTIDE SEQUENCE [LARGE SCALE GENOMIC DNA]</scope>
    <source>
        <strain evidence="10">DSM 106435</strain>
    </source>
</reference>
<keyword evidence="7" id="KW-0067">ATP-binding</keyword>
<dbReference type="Pfam" id="PF07568">
    <property type="entry name" value="HisKA_2"/>
    <property type="match status" value="1"/>
</dbReference>